<dbReference type="CDD" id="cd00082">
    <property type="entry name" value="HisKA"/>
    <property type="match status" value="1"/>
</dbReference>
<feature type="domain" description="Response regulatory" evidence="10">
    <location>
        <begin position="22"/>
        <end position="138"/>
    </location>
</feature>
<evidence type="ECO:0000256" key="7">
    <source>
        <dbReference type="SAM" id="Coils"/>
    </source>
</evidence>
<accession>A0ABY5ART8</accession>
<dbReference type="InterPro" id="IPR036890">
    <property type="entry name" value="HATPase_C_sf"/>
</dbReference>
<evidence type="ECO:0000313" key="11">
    <source>
        <dbReference type="EMBL" id="USR91583.1"/>
    </source>
</evidence>
<keyword evidence="7" id="KW-0175">Coiled coil</keyword>
<dbReference type="Pfam" id="PF00072">
    <property type="entry name" value="Response_reg"/>
    <property type="match status" value="1"/>
</dbReference>
<keyword evidence="4 11" id="KW-0418">Kinase</keyword>
<dbReference type="Pfam" id="PF02518">
    <property type="entry name" value="HATPase_c"/>
    <property type="match status" value="1"/>
</dbReference>
<dbReference type="InterPro" id="IPR005467">
    <property type="entry name" value="His_kinase_dom"/>
</dbReference>
<feature type="domain" description="Histidine kinase" evidence="9">
    <location>
        <begin position="190"/>
        <end position="447"/>
    </location>
</feature>
<dbReference type="PANTHER" id="PTHR43065:SF50">
    <property type="entry name" value="HISTIDINE KINASE"/>
    <property type="match status" value="1"/>
</dbReference>
<keyword evidence="4 11" id="KW-0808">Transferase</keyword>
<evidence type="ECO:0000256" key="6">
    <source>
        <dbReference type="PROSITE-ProRule" id="PRU00169"/>
    </source>
</evidence>
<dbReference type="InterPro" id="IPR003661">
    <property type="entry name" value="HisK_dim/P_dom"/>
</dbReference>
<evidence type="ECO:0000256" key="3">
    <source>
        <dbReference type="ARBA" id="ARBA00022553"/>
    </source>
</evidence>
<dbReference type="EC" id="2.7.13.3" evidence="2"/>
<dbReference type="InterPro" id="IPR001789">
    <property type="entry name" value="Sig_transdc_resp-reg_receiver"/>
</dbReference>
<keyword evidence="3 6" id="KW-0597">Phosphoprotein</keyword>
<dbReference type="SUPFAM" id="SSF47384">
    <property type="entry name" value="Homodimeric domain of signal transducing histidine kinase"/>
    <property type="match status" value="1"/>
</dbReference>
<dbReference type="SUPFAM" id="SSF55874">
    <property type="entry name" value="ATPase domain of HSP90 chaperone/DNA topoisomerase II/histidine kinase"/>
    <property type="match status" value="1"/>
</dbReference>
<evidence type="ECO:0000256" key="5">
    <source>
        <dbReference type="ARBA" id="ARBA00023012"/>
    </source>
</evidence>
<feature type="modified residue" description="4-aspartylphosphate" evidence="6">
    <location>
        <position position="71"/>
    </location>
</feature>
<keyword evidence="12" id="KW-1185">Reference proteome</keyword>
<dbReference type="InterPro" id="IPR036097">
    <property type="entry name" value="HisK_dim/P_sf"/>
</dbReference>
<name>A0ABY5ART8_9CYAN</name>
<gene>
    <name evidence="11" type="ORF">NEA10_02300</name>
</gene>
<dbReference type="Gene3D" id="3.40.50.2300">
    <property type="match status" value="1"/>
</dbReference>
<evidence type="ECO:0000256" key="4">
    <source>
        <dbReference type="ARBA" id="ARBA00022777"/>
    </source>
</evidence>
<comment type="catalytic activity">
    <reaction evidence="1">
        <text>ATP + protein L-histidine = ADP + protein N-phospho-L-histidine.</text>
        <dbReference type="EC" id="2.7.13.3"/>
    </reaction>
</comment>
<dbReference type="EMBL" id="CP098611">
    <property type="protein sequence ID" value="USR91583.1"/>
    <property type="molecule type" value="Genomic_DNA"/>
</dbReference>
<organism evidence="11 12">
    <name type="scientific">Phormidium yuhuli AB48</name>
    <dbReference type="NCBI Taxonomy" id="2940671"/>
    <lineage>
        <taxon>Bacteria</taxon>
        <taxon>Bacillati</taxon>
        <taxon>Cyanobacteriota</taxon>
        <taxon>Cyanophyceae</taxon>
        <taxon>Oscillatoriophycideae</taxon>
        <taxon>Oscillatoriales</taxon>
        <taxon>Oscillatoriaceae</taxon>
        <taxon>Phormidium</taxon>
        <taxon>Phormidium yuhuli</taxon>
    </lineage>
</organism>
<feature type="region of interest" description="Disordered" evidence="8">
    <location>
        <begin position="454"/>
        <end position="478"/>
    </location>
</feature>
<protein>
    <recommendedName>
        <fullName evidence="2">histidine kinase</fullName>
        <ecNumber evidence="2">2.7.13.3</ecNumber>
    </recommendedName>
</protein>
<dbReference type="Proteomes" id="UP001056708">
    <property type="component" value="Chromosome"/>
</dbReference>
<dbReference type="InterPro" id="IPR003594">
    <property type="entry name" value="HATPase_dom"/>
</dbReference>
<dbReference type="SUPFAM" id="SSF52172">
    <property type="entry name" value="CheY-like"/>
    <property type="match status" value="1"/>
</dbReference>
<evidence type="ECO:0000256" key="8">
    <source>
        <dbReference type="SAM" id="MobiDB-lite"/>
    </source>
</evidence>
<dbReference type="Gene3D" id="1.10.287.130">
    <property type="match status" value="1"/>
</dbReference>
<evidence type="ECO:0000256" key="2">
    <source>
        <dbReference type="ARBA" id="ARBA00012438"/>
    </source>
</evidence>
<feature type="coiled-coil region" evidence="7">
    <location>
        <begin position="140"/>
        <end position="174"/>
    </location>
</feature>
<keyword evidence="5" id="KW-0902">Two-component regulatory system</keyword>
<dbReference type="GO" id="GO:0016301">
    <property type="term" value="F:kinase activity"/>
    <property type="evidence" value="ECO:0007669"/>
    <property type="project" value="UniProtKB-KW"/>
</dbReference>
<evidence type="ECO:0000313" key="12">
    <source>
        <dbReference type="Proteomes" id="UP001056708"/>
    </source>
</evidence>
<dbReference type="RefSeq" id="WP_252663597.1">
    <property type="nucleotide sequence ID" value="NZ_CP098611.1"/>
</dbReference>
<proteinExistence type="predicted"/>
<dbReference type="SMART" id="SM00387">
    <property type="entry name" value="HATPase_c"/>
    <property type="match status" value="1"/>
</dbReference>
<dbReference type="SMART" id="SM00448">
    <property type="entry name" value="REC"/>
    <property type="match status" value="1"/>
</dbReference>
<reference evidence="11" key="1">
    <citation type="submission" date="2022-06" db="EMBL/GenBank/DDBJ databases">
        <title>Genome sequence of Phormidium yuhuli AB48 isolated from an industrial photobioreactor environment.</title>
        <authorList>
            <person name="Qiu Y."/>
            <person name="Noonan A.J.C."/>
            <person name="Dofher K."/>
            <person name="Koch M."/>
            <person name="Kieft B."/>
            <person name="Lin X."/>
            <person name="Ziels R.M."/>
            <person name="Hallam S.J."/>
        </authorList>
    </citation>
    <scope>NUCLEOTIDE SEQUENCE</scope>
    <source>
        <strain evidence="11">AB48</strain>
    </source>
</reference>
<dbReference type="PROSITE" id="PS50109">
    <property type="entry name" value="HIS_KIN"/>
    <property type="match status" value="1"/>
</dbReference>
<dbReference type="PRINTS" id="PR00344">
    <property type="entry name" value="BCTRLSENSOR"/>
</dbReference>
<dbReference type="InterPro" id="IPR004358">
    <property type="entry name" value="Sig_transdc_His_kin-like_C"/>
</dbReference>
<dbReference type="InterPro" id="IPR011006">
    <property type="entry name" value="CheY-like_superfamily"/>
</dbReference>
<evidence type="ECO:0000259" key="10">
    <source>
        <dbReference type="PROSITE" id="PS50110"/>
    </source>
</evidence>
<dbReference type="PROSITE" id="PS50110">
    <property type="entry name" value="RESPONSE_REGULATORY"/>
    <property type="match status" value="1"/>
</dbReference>
<evidence type="ECO:0000256" key="1">
    <source>
        <dbReference type="ARBA" id="ARBA00000085"/>
    </source>
</evidence>
<feature type="compositionally biased region" description="Polar residues" evidence="8">
    <location>
        <begin position="467"/>
        <end position="478"/>
    </location>
</feature>
<evidence type="ECO:0000259" key="9">
    <source>
        <dbReference type="PROSITE" id="PS50109"/>
    </source>
</evidence>
<sequence>MNTQTLTSPEADDLLDSPVILSKDVILVIDDSPCLLAAILRKYGYTVFTETRSQNAHVAVLDHQPDLILLDINMPGEDGYSVCKTLKASPETCDVPVMFISARNETLDKIQAFQVGAADYISKQFQFSETLVRIETQLNQRRLQKRLMASEAQAREKSQQLSQALAQIQETQSQLVHQAKMSSLGQLVAGVAHEINNPVNFVYGNLTYIAEYTEHLIELLELYQQALPNPTPEIEEKIEEVDLDFIEADLPRLVGSMRVGTERIQEIVRSLRNFSRLDESDLKSVDVHQGLENTLVILQHRLKASGDCAEVNVVRSYSDLPLLECYAGQLNQVFTNILANSIDALEEKRKRVSDGLTDEAPEITIETKRVGLDRICISIADNGEGMPESVRNRVFDPFFTTKDIGVGTGLGMSISYQIVTERHGGQLSCDSGLGQGARFEIELPLRAAKVGASPHLQDSGYGGEPSMTPTNLVEQQVS</sequence>
<dbReference type="SMART" id="SM00388">
    <property type="entry name" value="HisKA"/>
    <property type="match status" value="1"/>
</dbReference>
<dbReference type="Gene3D" id="3.30.565.10">
    <property type="entry name" value="Histidine kinase-like ATPase, C-terminal domain"/>
    <property type="match status" value="1"/>
</dbReference>
<dbReference type="PANTHER" id="PTHR43065">
    <property type="entry name" value="SENSOR HISTIDINE KINASE"/>
    <property type="match status" value="1"/>
</dbReference>